<name>A0A830ZDH7_9ENTR</name>
<dbReference type="KEGG" id="kco:BWI95_22395"/>
<evidence type="ECO:0000256" key="1">
    <source>
        <dbReference type="SAM" id="MobiDB-lite"/>
    </source>
</evidence>
<dbReference type="EMBL" id="CP019446">
    <property type="protein sequence ID" value="APZ07799.1"/>
    <property type="molecule type" value="Genomic_DNA"/>
</dbReference>
<keyword evidence="3" id="KW-1185">Reference proteome</keyword>
<proteinExistence type="predicted"/>
<evidence type="ECO:0000313" key="3">
    <source>
        <dbReference type="Proteomes" id="UP000187148"/>
    </source>
</evidence>
<gene>
    <name evidence="2" type="ORF">BWI95_22395</name>
</gene>
<dbReference type="Proteomes" id="UP000187148">
    <property type="component" value="Plasmid p888-76-1"/>
</dbReference>
<evidence type="ECO:0000313" key="2">
    <source>
        <dbReference type="EMBL" id="APZ07799.1"/>
    </source>
</evidence>
<sequence length="137" mass="15378">MHTQNVNVRTATIKSSRKMGGENRPVYASAEWWESALRSDGFVRNLNSSGEHDVISVKSLLDAFSKAASKGCGQHHEIYEFFFLDRACSYANSLPLSHRPAFYDAAAASGFNISDDAYDRSERAFEAKLEEINEENY</sequence>
<feature type="region of interest" description="Disordered" evidence="1">
    <location>
        <begin position="1"/>
        <end position="21"/>
    </location>
</feature>
<keyword evidence="2" id="KW-0614">Plasmid</keyword>
<dbReference type="RefSeq" id="WP_054804691.1">
    <property type="nucleotide sequence ID" value="NZ_CP019446.1"/>
</dbReference>
<dbReference type="AlphaFoldDB" id="A0A830ZDH7"/>
<accession>A0A830ZDH7</accession>
<reference evidence="2 3" key="1">
    <citation type="submission" date="2017-01" db="EMBL/GenBank/DDBJ databases">
        <authorList>
            <person name="Cao J.-M."/>
        </authorList>
    </citation>
    <scope>NUCLEOTIDE SEQUENCE [LARGE SCALE GENOMIC DNA]</scope>
    <source>
        <strain evidence="2 3">888-76</strain>
        <plasmid evidence="2 3">p888-76-1</plasmid>
    </source>
</reference>
<geneLocation type="plasmid" evidence="2 3">
    <name>p888-76-1</name>
</geneLocation>
<feature type="compositionally biased region" description="Polar residues" evidence="1">
    <location>
        <begin position="1"/>
        <end position="14"/>
    </location>
</feature>
<protein>
    <submittedName>
        <fullName evidence="2">Uncharacterized protein</fullName>
    </submittedName>
</protein>
<organism evidence="2 3">
    <name type="scientific">Kosakonia cowanii JCM 10956 = DSM 18146</name>
    <dbReference type="NCBI Taxonomy" id="1300165"/>
    <lineage>
        <taxon>Bacteria</taxon>
        <taxon>Pseudomonadati</taxon>
        <taxon>Pseudomonadota</taxon>
        <taxon>Gammaproteobacteria</taxon>
        <taxon>Enterobacterales</taxon>
        <taxon>Enterobacteriaceae</taxon>
        <taxon>Kosakonia</taxon>
    </lineage>
</organism>